<sequence>MGKHTDVDSADEWQQELIRRLENPWRDIPYDGKESEWFFAGGWEQWADKYPQLFDPQDRGKKERSQNRRSYFNEWLSAITLFKEDGWLSLVGKYSNQVHPRKISIVKDVVKVSDKVWTLLEEETGIPDLFVYRSDLAVYRDADWFLAEVKGPTNNYYEDSQIEMFKRLEQMMGKEVRIIRVRKCQNIV</sequence>
<reference evidence="1" key="1">
    <citation type="submission" date="2018-05" db="EMBL/GenBank/DDBJ databases">
        <authorList>
            <person name="Lanie J.A."/>
            <person name="Ng W.-L."/>
            <person name="Kazmierczak K.M."/>
            <person name="Andrzejewski T.M."/>
            <person name="Davidsen T.M."/>
            <person name="Wayne K.J."/>
            <person name="Tettelin H."/>
            <person name="Glass J.I."/>
            <person name="Rusch D."/>
            <person name="Podicherti R."/>
            <person name="Tsui H.-C.T."/>
            <person name="Winkler M.E."/>
        </authorList>
    </citation>
    <scope>NUCLEOTIDE SEQUENCE</scope>
</reference>
<proteinExistence type="predicted"/>
<accession>A0A382IV09</accession>
<organism evidence="1">
    <name type="scientific">marine metagenome</name>
    <dbReference type="NCBI Taxonomy" id="408172"/>
    <lineage>
        <taxon>unclassified sequences</taxon>
        <taxon>metagenomes</taxon>
        <taxon>ecological metagenomes</taxon>
    </lineage>
</organism>
<evidence type="ECO:0000313" key="1">
    <source>
        <dbReference type="EMBL" id="SVC02451.1"/>
    </source>
</evidence>
<dbReference type="AlphaFoldDB" id="A0A382IV09"/>
<protein>
    <recommendedName>
        <fullName evidence="2">VRR-NUC domain-containing protein</fullName>
    </recommendedName>
</protein>
<dbReference type="EMBL" id="UINC01069233">
    <property type="protein sequence ID" value="SVC02451.1"/>
    <property type="molecule type" value="Genomic_DNA"/>
</dbReference>
<evidence type="ECO:0008006" key="2">
    <source>
        <dbReference type="Google" id="ProtNLM"/>
    </source>
</evidence>
<gene>
    <name evidence="1" type="ORF">METZ01_LOCUS255305</name>
</gene>
<name>A0A382IV09_9ZZZZ</name>